<dbReference type="RefSeq" id="WP_116068810.1">
    <property type="nucleotide sequence ID" value="NZ_BONB01000045.1"/>
</dbReference>
<name>A0A3D9ZIV7_9ACTN</name>
<keyword evidence="1" id="KW-0732">Signal</keyword>
<feature type="signal peptide" evidence="1">
    <location>
        <begin position="1"/>
        <end position="29"/>
    </location>
</feature>
<dbReference type="OrthoDB" id="3636760at2"/>
<evidence type="ECO:0000256" key="1">
    <source>
        <dbReference type="SAM" id="SignalP"/>
    </source>
</evidence>
<evidence type="ECO:0000313" key="3">
    <source>
        <dbReference type="Proteomes" id="UP000256913"/>
    </source>
</evidence>
<proteinExistence type="predicted"/>
<gene>
    <name evidence="2" type="ORF">DFJ67_3363</name>
</gene>
<comment type="caution">
    <text evidence="2">The sequence shown here is derived from an EMBL/GenBank/DDBJ whole genome shotgun (WGS) entry which is preliminary data.</text>
</comment>
<dbReference type="Proteomes" id="UP000256913">
    <property type="component" value="Unassembled WGS sequence"/>
</dbReference>
<sequence>MKVKNVGRVGVVLLAAALGAAAMAGPAMADPNPSTDFRTLTGVGSDTTQDVMNGFGSLVTDGANAKVIASWDARGSVQIKTKAANCTFNRPDGSGAGRQALRASQGENLGGTNGGAGFFQGANVANCVDFARSSSYGGPTPPTTAGNYTYIPFGVDAVALARNANGDIPANISFAQVQRVYKCFDTAIAGNPVTPRMIQAASGTWQFWAGKMGITEAEINLGDYSCLARDTDSNPATPAAPNFERVQEHDGTVLNGNLNQIVPFSAGQFIAQGNTAAIQAATGVTVTDRRGQAALTGMRLPGQAIQQPVVGGILNTAFPLRRDVYNVVPTADLADAAIVNAFVGANSKVCTTTVNVGGTNRSVIELFGFGKRTNGVDLLNAACGATDLKANA</sequence>
<evidence type="ECO:0008006" key="4">
    <source>
        <dbReference type="Google" id="ProtNLM"/>
    </source>
</evidence>
<organism evidence="2 3">
    <name type="scientific">Asanoa ferruginea</name>
    <dbReference type="NCBI Taxonomy" id="53367"/>
    <lineage>
        <taxon>Bacteria</taxon>
        <taxon>Bacillati</taxon>
        <taxon>Actinomycetota</taxon>
        <taxon>Actinomycetes</taxon>
        <taxon>Micromonosporales</taxon>
        <taxon>Micromonosporaceae</taxon>
        <taxon>Asanoa</taxon>
    </lineage>
</organism>
<protein>
    <recommendedName>
        <fullName evidence="4">ABC-type phosphate transport system substrate-binding protein</fullName>
    </recommendedName>
</protein>
<reference evidence="2 3" key="1">
    <citation type="submission" date="2018-08" db="EMBL/GenBank/DDBJ databases">
        <title>Sequencing the genomes of 1000 actinobacteria strains.</title>
        <authorList>
            <person name="Klenk H.-P."/>
        </authorList>
    </citation>
    <scope>NUCLEOTIDE SEQUENCE [LARGE SCALE GENOMIC DNA]</scope>
    <source>
        <strain evidence="2 3">DSM 44099</strain>
    </source>
</reference>
<accession>A0A3D9ZIV7</accession>
<dbReference type="EMBL" id="QUMQ01000001">
    <property type="protein sequence ID" value="REF97366.1"/>
    <property type="molecule type" value="Genomic_DNA"/>
</dbReference>
<dbReference type="AlphaFoldDB" id="A0A3D9ZIV7"/>
<feature type="chain" id="PRO_5017793046" description="ABC-type phosphate transport system substrate-binding protein" evidence="1">
    <location>
        <begin position="30"/>
        <end position="392"/>
    </location>
</feature>
<dbReference type="SUPFAM" id="SSF53850">
    <property type="entry name" value="Periplasmic binding protein-like II"/>
    <property type="match status" value="1"/>
</dbReference>
<evidence type="ECO:0000313" key="2">
    <source>
        <dbReference type="EMBL" id="REF97366.1"/>
    </source>
</evidence>
<keyword evidence="3" id="KW-1185">Reference proteome</keyword>